<feature type="domain" description="Helix-turn-helix" evidence="1">
    <location>
        <begin position="41"/>
        <end position="88"/>
    </location>
</feature>
<comment type="caution">
    <text evidence="2">The sequence shown here is derived from an EMBL/GenBank/DDBJ whole genome shotgun (WGS) entry which is preliminary data.</text>
</comment>
<name>A0ABW5B3W8_9BACT</name>
<dbReference type="Pfam" id="PF12728">
    <property type="entry name" value="HTH_17"/>
    <property type="match status" value="1"/>
</dbReference>
<dbReference type="RefSeq" id="WP_380799767.1">
    <property type="nucleotide sequence ID" value="NZ_JBHUIV010000003.1"/>
</dbReference>
<proteinExistence type="predicted"/>
<dbReference type="Proteomes" id="UP001597414">
    <property type="component" value="Unassembled WGS sequence"/>
</dbReference>
<sequence length="94" mass="10682">MSEIILITKEELTGIIHNSLKEALEKFNHLPKEQPKPDPFLSRKETAKRLKTSLVSLRSWTKAGLIKSYVIGGRVLYKESDIEAALTEVKTVKF</sequence>
<evidence type="ECO:0000313" key="3">
    <source>
        <dbReference type="Proteomes" id="UP001597414"/>
    </source>
</evidence>
<dbReference type="InterPro" id="IPR041657">
    <property type="entry name" value="HTH_17"/>
</dbReference>
<organism evidence="2 3">
    <name type="scientific">Shivajiella indica</name>
    <dbReference type="NCBI Taxonomy" id="872115"/>
    <lineage>
        <taxon>Bacteria</taxon>
        <taxon>Pseudomonadati</taxon>
        <taxon>Bacteroidota</taxon>
        <taxon>Cytophagia</taxon>
        <taxon>Cytophagales</taxon>
        <taxon>Cyclobacteriaceae</taxon>
        <taxon>Shivajiella</taxon>
    </lineage>
</organism>
<keyword evidence="3" id="KW-1185">Reference proteome</keyword>
<evidence type="ECO:0000313" key="2">
    <source>
        <dbReference type="EMBL" id="MFD2200179.1"/>
    </source>
</evidence>
<gene>
    <name evidence="2" type="ORF">ACFSKV_01285</name>
</gene>
<accession>A0ABW5B3W8</accession>
<reference evidence="3" key="1">
    <citation type="journal article" date="2019" name="Int. J. Syst. Evol. Microbiol.">
        <title>The Global Catalogue of Microorganisms (GCM) 10K type strain sequencing project: providing services to taxonomists for standard genome sequencing and annotation.</title>
        <authorList>
            <consortium name="The Broad Institute Genomics Platform"/>
            <consortium name="The Broad Institute Genome Sequencing Center for Infectious Disease"/>
            <person name="Wu L."/>
            <person name="Ma J."/>
        </authorList>
    </citation>
    <scope>NUCLEOTIDE SEQUENCE [LARGE SCALE GENOMIC DNA]</scope>
    <source>
        <strain evidence="3">KCTC 19812</strain>
    </source>
</reference>
<dbReference type="InterPro" id="IPR009061">
    <property type="entry name" value="DNA-bd_dom_put_sf"/>
</dbReference>
<protein>
    <submittedName>
        <fullName evidence="2">Helix-turn-helix domain-containing protein</fullName>
    </submittedName>
</protein>
<dbReference type="SUPFAM" id="SSF46955">
    <property type="entry name" value="Putative DNA-binding domain"/>
    <property type="match status" value="1"/>
</dbReference>
<dbReference type="EMBL" id="JBHUIV010000003">
    <property type="protein sequence ID" value="MFD2200179.1"/>
    <property type="molecule type" value="Genomic_DNA"/>
</dbReference>
<evidence type="ECO:0000259" key="1">
    <source>
        <dbReference type="Pfam" id="PF12728"/>
    </source>
</evidence>